<keyword evidence="4" id="KW-1185">Reference proteome</keyword>
<dbReference type="Proteomes" id="UP000050502">
    <property type="component" value="Unassembled WGS sequence"/>
</dbReference>
<dbReference type="OrthoDB" id="6654889at2"/>
<dbReference type="EMBL" id="LGKN01000003">
    <property type="protein sequence ID" value="KPL89682.1"/>
    <property type="molecule type" value="Genomic_DNA"/>
</dbReference>
<name>A0A0M8K7Z8_9CHLR</name>
<reference evidence="2 4" key="1">
    <citation type="journal article" date="2015" name="Genome Announc.">
        <title>Draft Genome Sequence of a Heterotrophic Facultative Anaerobic Thermophilic Bacterium, Ardenticatena maritima Strain 110ST.</title>
        <authorList>
            <person name="Kawaichi S."/>
            <person name="Yoshida T."/>
            <person name="Sako Y."/>
            <person name="Nakamura R."/>
        </authorList>
    </citation>
    <scope>NUCLEOTIDE SEQUENCE [LARGE SCALE GENOMIC DNA]</scope>
    <source>
        <strain evidence="2 4">110S</strain>
    </source>
</reference>
<evidence type="ECO:0000256" key="1">
    <source>
        <dbReference type="SAM" id="MobiDB-lite"/>
    </source>
</evidence>
<accession>A0A0M8K7Z8</accession>
<dbReference type="InParanoid" id="A0A0M8K7Z8"/>
<dbReference type="Proteomes" id="UP000037784">
    <property type="component" value="Unassembled WGS sequence"/>
</dbReference>
<dbReference type="AlphaFoldDB" id="A0A0M8K7Z8"/>
<dbReference type="EMBL" id="BBZA01000046">
    <property type="protein sequence ID" value="GAP62319.1"/>
    <property type="molecule type" value="Genomic_DNA"/>
</dbReference>
<dbReference type="RefSeq" id="WP_054492257.1">
    <property type="nucleotide sequence ID" value="NZ_BBZA01000046.1"/>
</dbReference>
<feature type="region of interest" description="Disordered" evidence="1">
    <location>
        <begin position="332"/>
        <end position="354"/>
    </location>
</feature>
<reference evidence="4" key="3">
    <citation type="submission" date="2015-08" db="EMBL/GenBank/DDBJ databases">
        <title>Draft Genome Sequence of a Heterotrophic Facultative Anaerobic Bacterium Ardenticatena maritima Strain 110S.</title>
        <authorList>
            <person name="Kawaichi S."/>
            <person name="Yoshida T."/>
            <person name="Sako Y."/>
            <person name="Nakamura R."/>
        </authorList>
    </citation>
    <scope>NUCLEOTIDE SEQUENCE [LARGE SCALE GENOMIC DNA]</scope>
    <source>
        <strain evidence="4">110S</strain>
    </source>
</reference>
<gene>
    <name evidence="2" type="ORF">ARMA_0742</name>
    <name evidence="3" type="ORF">SE16_04600</name>
</gene>
<sequence length="354" mass="40493">MKRERFDWDNFENVGLTFWVVKPFDAPEVAEAFLKILERYGYAPDRINTGWTGERWLKLSQHLEEYYRAWREVPPKEVVKVCLLRRTLYPRGRIMVDINATGSLPFDTIDVCLEADYFREEGAQRNFLELGKALYRLVSPAYGIVEFSSTLHAKTGPMNLRRGLPGIFWGNFLGPEYVELMGRKKLEEVAKRLPVEVEWMKDGGVLLTLGGCVLDSGTSEKLALAEEVERFLGEEYFSKTSPPKPLSFTWQDLLEGKVSREEARNHLFPPKPRQGKVPAFRFQELRQKRREEWRRSGGVTVRELIEELGLELKGPGGVIAVDASTGKAYHLLPEEILGEDESDEGESTDTSESD</sequence>
<comment type="caution">
    <text evidence="2">The sequence shown here is derived from an EMBL/GenBank/DDBJ whole genome shotgun (WGS) entry which is preliminary data.</text>
</comment>
<evidence type="ECO:0000313" key="2">
    <source>
        <dbReference type="EMBL" id="GAP62319.1"/>
    </source>
</evidence>
<organism evidence="2 4">
    <name type="scientific">Ardenticatena maritima</name>
    <dbReference type="NCBI Taxonomy" id="872965"/>
    <lineage>
        <taxon>Bacteria</taxon>
        <taxon>Bacillati</taxon>
        <taxon>Chloroflexota</taxon>
        <taxon>Ardenticatenia</taxon>
        <taxon>Ardenticatenales</taxon>
        <taxon>Ardenticatenaceae</taxon>
        <taxon>Ardenticatena</taxon>
    </lineage>
</organism>
<evidence type="ECO:0000313" key="4">
    <source>
        <dbReference type="Proteomes" id="UP000037784"/>
    </source>
</evidence>
<proteinExistence type="predicted"/>
<feature type="compositionally biased region" description="Acidic residues" evidence="1">
    <location>
        <begin position="336"/>
        <end position="354"/>
    </location>
</feature>
<evidence type="ECO:0000313" key="3">
    <source>
        <dbReference type="EMBL" id="KPL89682.1"/>
    </source>
</evidence>
<protein>
    <submittedName>
        <fullName evidence="2">Uncharacterized protein</fullName>
    </submittedName>
</protein>
<evidence type="ECO:0000313" key="5">
    <source>
        <dbReference type="Proteomes" id="UP000050502"/>
    </source>
</evidence>
<reference evidence="3 5" key="2">
    <citation type="submission" date="2015-07" db="EMBL/GenBank/DDBJ databases">
        <title>Whole genome sequence of Ardenticatena maritima DSM 23922.</title>
        <authorList>
            <person name="Hemp J."/>
            <person name="Ward L.M."/>
            <person name="Pace L.A."/>
            <person name="Fischer W.W."/>
        </authorList>
    </citation>
    <scope>NUCLEOTIDE SEQUENCE [LARGE SCALE GENOMIC DNA]</scope>
    <source>
        <strain evidence="3 5">110S</strain>
    </source>
</reference>